<name>A0ACB7ZY32_9AGAM</name>
<proteinExistence type="predicted"/>
<organism evidence="1 2">
    <name type="scientific">Hygrophoropsis aurantiaca</name>
    <dbReference type="NCBI Taxonomy" id="72124"/>
    <lineage>
        <taxon>Eukaryota</taxon>
        <taxon>Fungi</taxon>
        <taxon>Dikarya</taxon>
        <taxon>Basidiomycota</taxon>
        <taxon>Agaricomycotina</taxon>
        <taxon>Agaricomycetes</taxon>
        <taxon>Agaricomycetidae</taxon>
        <taxon>Boletales</taxon>
        <taxon>Coniophorineae</taxon>
        <taxon>Hygrophoropsidaceae</taxon>
        <taxon>Hygrophoropsis</taxon>
    </lineage>
</organism>
<reference evidence="1" key="1">
    <citation type="journal article" date="2021" name="New Phytol.">
        <title>Evolutionary innovations through gain and loss of genes in the ectomycorrhizal Boletales.</title>
        <authorList>
            <person name="Wu G."/>
            <person name="Miyauchi S."/>
            <person name="Morin E."/>
            <person name="Kuo A."/>
            <person name="Drula E."/>
            <person name="Varga T."/>
            <person name="Kohler A."/>
            <person name="Feng B."/>
            <person name="Cao Y."/>
            <person name="Lipzen A."/>
            <person name="Daum C."/>
            <person name="Hundley H."/>
            <person name="Pangilinan J."/>
            <person name="Johnson J."/>
            <person name="Barry K."/>
            <person name="LaButti K."/>
            <person name="Ng V."/>
            <person name="Ahrendt S."/>
            <person name="Min B."/>
            <person name="Choi I.G."/>
            <person name="Park H."/>
            <person name="Plett J.M."/>
            <person name="Magnuson J."/>
            <person name="Spatafora J.W."/>
            <person name="Nagy L.G."/>
            <person name="Henrissat B."/>
            <person name="Grigoriev I.V."/>
            <person name="Yang Z.L."/>
            <person name="Xu J."/>
            <person name="Martin F.M."/>
        </authorList>
    </citation>
    <scope>NUCLEOTIDE SEQUENCE</scope>
    <source>
        <strain evidence="1">ATCC 28755</strain>
    </source>
</reference>
<evidence type="ECO:0000313" key="1">
    <source>
        <dbReference type="EMBL" id="KAH7905567.1"/>
    </source>
</evidence>
<keyword evidence="2" id="KW-1185">Reference proteome</keyword>
<comment type="caution">
    <text evidence="1">The sequence shown here is derived from an EMBL/GenBank/DDBJ whole genome shotgun (WGS) entry which is preliminary data.</text>
</comment>
<dbReference type="EMBL" id="MU268164">
    <property type="protein sequence ID" value="KAH7905567.1"/>
    <property type="molecule type" value="Genomic_DNA"/>
</dbReference>
<protein>
    <submittedName>
        <fullName evidence="1">Uncharacterized protein</fullName>
    </submittedName>
</protein>
<sequence>MNSDSEIAVDRNLTYQTQLLARKYRENLPSVTQQTLAYCQARDIVALHAVERQDPIIIPNYLLAFCKVIDRWRDQRLFWRTAKELTLEAADAANPKFLFSDLATVRIDHEWSTESVTDLPSVTGWQGHEPWWEWITAKGTNFTGEGWSVNYVDAHAQAYFEMQREAMTQFQWPNEWVKIRIPTTRRTAFSSLATTLRLEYDTVLVEEAETKKKLSRMAAEMISMGKFIEENQEALEQEREERRYLREDVPARMERWRAEDELTAAPAAPAVARPASKDVEIIEHLPLQAHRRRPIPRRRQVIEIDYSDGN</sequence>
<gene>
    <name evidence="1" type="ORF">BJ138DRAFT_1105881</name>
</gene>
<evidence type="ECO:0000313" key="2">
    <source>
        <dbReference type="Proteomes" id="UP000790377"/>
    </source>
</evidence>
<accession>A0ACB7ZY32</accession>
<dbReference type="Proteomes" id="UP000790377">
    <property type="component" value="Unassembled WGS sequence"/>
</dbReference>